<proteinExistence type="inferred from homology"/>
<dbReference type="GO" id="GO:0005737">
    <property type="term" value="C:cytoplasm"/>
    <property type="evidence" value="ECO:0007669"/>
    <property type="project" value="UniProtKB-SubCell"/>
</dbReference>
<keyword evidence="8" id="KW-0963">Cytoplasm</keyword>
<dbReference type="Gene3D" id="3.30.160.70">
    <property type="entry name" value="Methylated DNA-protein cysteine methyltransferase domain"/>
    <property type="match status" value="1"/>
</dbReference>
<dbReference type="NCBIfam" id="TIGR00589">
    <property type="entry name" value="ogt"/>
    <property type="match status" value="1"/>
</dbReference>
<comment type="function">
    <text evidence="8">Involved in the cellular defense against the biological effects of O6-methylguanine (O6-MeG) and O4-methylthymine (O4-MeT) in DNA. Repairs the methylated nucleobase in DNA by stoichiometrically transferring the methyl group to a cysteine residue in the enzyme. This is a suicide reaction: the enzyme is irreversibly inactivated.</text>
</comment>
<gene>
    <name evidence="11" type="ORF">J3R75_004043</name>
</gene>
<organism evidence="11 12">
    <name type="scientific">Oligosphaera ethanolica</name>
    <dbReference type="NCBI Taxonomy" id="760260"/>
    <lineage>
        <taxon>Bacteria</taxon>
        <taxon>Pseudomonadati</taxon>
        <taxon>Lentisphaerota</taxon>
        <taxon>Oligosphaeria</taxon>
        <taxon>Oligosphaerales</taxon>
        <taxon>Oligosphaeraceae</taxon>
        <taxon>Oligosphaera</taxon>
    </lineage>
</organism>
<dbReference type="Pfam" id="PF01035">
    <property type="entry name" value="DNA_binding_1"/>
    <property type="match status" value="1"/>
</dbReference>
<dbReference type="SUPFAM" id="SSF53155">
    <property type="entry name" value="Methylated DNA-protein cysteine methyltransferase domain"/>
    <property type="match status" value="1"/>
</dbReference>
<keyword evidence="5 8" id="KW-0227">DNA damage</keyword>
<evidence type="ECO:0000256" key="3">
    <source>
        <dbReference type="ARBA" id="ARBA00022603"/>
    </source>
</evidence>
<keyword evidence="6 8" id="KW-0234">DNA repair</keyword>
<keyword evidence="4 8" id="KW-0808">Transferase</keyword>
<evidence type="ECO:0000256" key="6">
    <source>
        <dbReference type="ARBA" id="ARBA00023204"/>
    </source>
</evidence>
<dbReference type="Proteomes" id="UP001238163">
    <property type="component" value="Unassembled WGS sequence"/>
</dbReference>
<dbReference type="InterPro" id="IPR014048">
    <property type="entry name" value="MethylDNA_cys_MeTrfase_DNA-bd"/>
</dbReference>
<evidence type="ECO:0000313" key="12">
    <source>
        <dbReference type="Proteomes" id="UP001238163"/>
    </source>
</evidence>
<keyword evidence="12" id="KW-1185">Reference proteome</keyword>
<dbReference type="Gene3D" id="1.10.10.10">
    <property type="entry name" value="Winged helix-like DNA-binding domain superfamily/Winged helix DNA-binding domain"/>
    <property type="match status" value="1"/>
</dbReference>
<evidence type="ECO:0000259" key="10">
    <source>
        <dbReference type="Pfam" id="PF02870"/>
    </source>
</evidence>
<dbReference type="InterPro" id="IPR036388">
    <property type="entry name" value="WH-like_DNA-bd_sf"/>
</dbReference>
<dbReference type="InterPro" id="IPR036217">
    <property type="entry name" value="MethylDNA_cys_MeTrfase_DNAb"/>
</dbReference>
<evidence type="ECO:0000256" key="2">
    <source>
        <dbReference type="ARBA" id="ARBA00008711"/>
    </source>
</evidence>
<dbReference type="AlphaFoldDB" id="A0AAE3VKD6"/>
<accession>A0AAE3VKD6</accession>
<dbReference type="EC" id="2.1.1.63" evidence="8"/>
<dbReference type="HAMAP" id="MF_00772">
    <property type="entry name" value="OGT"/>
    <property type="match status" value="1"/>
</dbReference>
<comment type="caution">
    <text evidence="11">The sequence shown here is derived from an EMBL/GenBank/DDBJ whole genome shotgun (WGS) entry which is preliminary data.</text>
</comment>
<dbReference type="GO" id="GO:0032259">
    <property type="term" value="P:methylation"/>
    <property type="evidence" value="ECO:0007669"/>
    <property type="project" value="UniProtKB-KW"/>
</dbReference>
<keyword evidence="3 8" id="KW-0489">Methyltransferase</keyword>
<protein>
    <recommendedName>
        <fullName evidence="8">Methylated-DNA--protein-cysteine methyltransferase</fullName>
        <ecNumber evidence="8">2.1.1.63</ecNumber>
    </recommendedName>
    <alternativeName>
        <fullName evidence="8">6-O-methylguanine-DNA methyltransferase</fullName>
        <shortName evidence="8">MGMT</shortName>
    </alternativeName>
    <alternativeName>
        <fullName evidence="8">O-6-methylguanine-DNA-alkyltransferase</fullName>
    </alternativeName>
</protein>
<evidence type="ECO:0000313" key="11">
    <source>
        <dbReference type="EMBL" id="MDQ0291936.1"/>
    </source>
</evidence>
<feature type="domain" description="Methylated-DNA-[protein]-cysteine S-methyltransferase DNA binding" evidence="9">
    <location>
        <begin position="78"/>
        <end position="157"/>
    </location>
</feature>
<feature type="active site" description="Nucleophile; methyl group acceptor" evidence="8">
    <location>
        <position position="129"/>
    </location>
</feature>
<dbReference type="FunFam" id="1.10.10.10:FF:000214">
    <property type="entry name" value="Methylated-DNA--protein-cysteine methyltransferase"/>
    <property type="match status" value="1"/>
</dbReference>
<evidence type="ECO:0000256" key="4">
    <source>
        <dbReference type="ARBA" id="ARBA00022679"/>
    </source>
</evidence>
<dbReference type="SUPFAM" id="SSF46767">
    <property type="entry name" value="Methylated DNA-protein cysteine methyltransferase, C-terminal domain"/>
    <property type="match status" value="1"/>
</dbReference>
<dbReference type="InterPro" id="IPR036631">
    <property type="entry name" value="MGMT_N_sf"/>
</dbReference>
<name>A0AAE3VKD6_9BACT</name>
<dbReference type="CDD" id="cd06445">
    <property type="entry name" value="ATase"/>
    <property type="match status" value="1"/>
</dbReference>
<dbReference type="InterPro" id="IPR023546">
    <property type="entry name" value="MGMT"/>
</dbReference>
<dbReference type="PANTHER" id="PTHR10815:SF13">
    <property type="entry name" value="METHYLATED-DNA--PROTEIN-CYSTEINE METHYLTRANSFERASE"/>
    <property type="match status" value="1"/>
</dbReference>
<dbReference type="PANTHER" id="PTHR10815">
    <property type="entry name" value="METHYLATED-DNA--PROTEIN-CYSTEINE METHYLTRANSFERASE"/>
    <property type="match status" value="1"/>
</dbReference>
<reference evidence="11" key="1">
    <citation type="submission" date="2023-07" db="EMBL/GenBank/DDBJ databases">
        <title>Genomic Encyclopedia of Type Strains, Phase IV (KMG-IV): sequencing the most valuable type-strain genomes for metagenomic binning, comparative biology and taxonomic classification.</title>
        <authorList>
            <person name="Goeker M."/>
        </authorList>
    </citation>
    <scope>NUCLEOTIDE SEQUENCE</scope>
    <source>
        <strain evidence="11">DSM 24202</strain>
    </source>
</reference>
<comment type="subcellular location">
    <subcellularLocation>
        <location evidence="8">Cytoplasm</location>
    </subcellularLocation>
</comment>
<dbReference type="EMBL" id="JAUSVL010000001">
    <property type="protein sequence ID" value="MDQ0291936.1"/>
    <property type="molecule type" value="Genomic_DNA"/>
</dbReference>
<evidence type="ECO:0000256" key="7">
    <source>
        <dbReference type="ARBA" id="ARBA00049348"/>
    </source>
</evidence>
<sequence>MSTKVFTTMPSPIGTLTIVASNSAICALGLPGDDVAPDACGVRDDQHPLLRQACAELHEYFTGARRIFTLPIQPAGTPFQLAVWTVMRAIPYGETRSYGELAAAIGKPAAARAIGQACNRNPIAIIQPCHRVLAAHGAPGGFRAGLAIKRQLLALEAASGRDA</sequence>
<evidence type="ECO:0000259" key="9">
    <source>
        <dbReference type="Pfam" id="PF01035"/>
    </source>
</evidence>
<feature type="domain" description="Methylguanine DNA methyltransferase ribonuclease-like" evidence="10">
    <location>
        <begin position="5"/>
        <end position="73"/>
    </location>
</feature>
<dbReference type="RefSeq" id="WP_307265416.1">
    <property type="nucleotide sequence ID" value="NZ_JAUSVL010000001.1"/>
</dbReference>
<evidence type="ECO:0000256" key="8">
    <source>
        <dbReference type="HAMAP-Rule" id="MF_00772"/>
    </source>
</evidence>
<dbReference type="GO" id="GO:0003908">
    <property type="term" value="F:methylated-DNA-[protein]-cysteine S-methyltransferase activity"/>
    <property type="evidence" value="ECO:0007669"/>
    <property type="project" value="UniProtKB-UniRule"/>
</dbReference>
<comment type="catalytic activity">
    <reaction evidence="1 8">
        <text>a 4-O-methyl-thymidine in DNA + L-cysteinyl-[protein] = a thymidine in DNA + S-methyl-L-cysteinyl-[protein]</text>
        <dbReference type="Rhea" id="RHEA:53428"/>
        <dbReference type="Rhea" id="RHEA-COMP:10131"/>
        <dbReference type="Rhea" id="RHEA-COMP:10132"/>
        <dbReference type="Rhea" id="RHEA-COMP:13555"/>
        <dbReference type="Rhea" id="RHEA-COMP:13556"/>
        <dbReference type="ChEBI" id="CHEBI:29950"/>
        <dbReference type="ChEBI" id="CHEBI:82612"/>
        <dbReference type="ChEBI" id="CHEBI:137386"/>
        <dbReference type="ChEBI" id="CHEBI:137387"/>
        <dbReference type="EC" id="2.1.1.63"/>
    </reaction>
</comment>
<comment type="similarity">
    <text evidence="2 8">Belongs to the MGMT family.</text>
</comment>
<comment type="catalytic activity">
    <reaction evidence="7 8">
        <text>a 6-O-methyl-2'-deoxyguanosine in DNA + L-cysteinyl-[protein] = S-methyl-L-cysteinyl-[protein] + a 2'-deoxyguanosine in DNA</text>
        <dbReference type="Rhea" id="RHEA:24000"/>
        <dbReference type="Rhea" id="RHEA-COMP:10131"/>
        <dbReference type="Rhea" id="RHEA-COMP:10132"/>
        <dbReference type="Rhea" id="RHEA-COMP:11367"/>
        <dbReference type="Rhea" id="RHEA-COMP:11368"/>
        <dbReference type="ChEBI" id="CHEBI:29950"/>
        <dbReference type="ChEBI" id="CHEBI:82612"/>
        <dbReference type="ChEBI" id="CHEBI:85445"/>
        <dbReference type="ChEBI" id="CHEBI:85448"/>
        <dbReference type="EC" id="2.1.1.63"/>
    </reaction>
</comment>
<evidence type="ECO:0000256" key="5">
    <source>
        <dbReference type="ARBA" id="ARBA00022763"/>
    </source>
</evidence>
<evidence type="ECO:0000256" key="1">
    <source>
        <dbReference type="ARBA" id="ARBA00001286"/>
    </source>
</evidence>
<dbReference type="GO" id="GO:0006307">
    <property type="term" value="P:DNA alkylation repair"/>
    <property type="evidence" value="ECO:0007669"/>
    <property type="project" value="UniProtKB-UniRule"/>
</dbReference>
<dbReference type="Pfam" id="PF02870">
    <property type="entry name" value="Methyltransf_1N"/>
    <property type="match status" value="1"/>
</dbReference>
<dbReference type="InterPro" id="IPR008332">
    <property type="entry name" value="MethylG_MeTrfase_N"/>
</dbReference>
<comment type="miscellaneous">
    <text evidence="8">This enzyme catalyzes only one turnover and therefore is not strictly catalytic. According to one definition, an enzyme is a biocatalyst that acts repeatedly and over many reaction cycles.</text>
</comment>